<keyword evidence="3" id="KW-0597">Phosphoprotein</keyword>
<dbReference type="PANTHER" id="PTHR46107">
    <property type="entry name" value="DUMPY: SHORTER THAN WILD-TYPE"/>
    <property type="match status" value="1"/>
</dbReference>
<feature type="chain" id="PRO_5042569121" evidence="13">
    <location>
        <begin position="29"/>
        <end position="208"/>
    </location>
</feature>
<evidence type="ECO:0000256" key="1">
    <source>
        <dbReference type="ARBA" id="ARBA00004115"/>
    </source>
</evidence>
<feature type="signal peptide" evidence="13">
    <location>
        <begin position="1"/>
        <end position="28"/>
    </location>
</feature>
<proteinExistence type="predicted"/>
<evidence type="ECO:0000256" key="8">
    <source>
        <dbReference type="ARBA" id="ARBA00022989"/>
    </source>
</evidence>
<keyword evidence="7" id="KW-0249">Electron transport</keyword>
<name>A0AAJ7U6S7_PETMA</name>
<organism evidence="15 16">
    <name type="scientific">Petromyzon marinus</name>
    <name type="common">Sea lamprey</name>
    <dbReference type="NCBI Taxonomy" id="7757"/>
    <lineage>
        <taxon>Eukaryota</taxon>
        <taxon>Metazoa</taxon>
        <taxon>Chordata</taxon>
        <taxon>Craniata</taxon>
        <taxon>Vertebrata</taxon>
        <taxon>Cyclostomata</taxon>
        <taxon>Hyperoartia</taxon>
        <taxon>Petromyzontiformes</taxon>
        <taxon>Petromyzontidae</taxon>
        <taxon>Petromyzon</taxon>
    </lineage>
</organism>
<gene>
    <name evidence="16" type="primary">TMX1</name>
</gene>
<feature type="transmembrane region" description="Helical" evidence="12">
    <location>
        <begin position="180"/>
        <end position="201"/>
    </location>
</feature>
<dbReference type="PROSITE" id="PS51352">
    <property type="entry name" value="THIOREDOXIN_2"/>
    <property type="match status" value="1"/>
</dbReference>
<evidence type="ECO:0000256" key="7">
    <source>
        <dbReference type="ARBA" id="ARBA00022982"/>
    </source>
</evidence>
<reference evidence="16" key="1">
    <citation type="submission" date="2025-08" db="UniProtKB">
        <authorList>
            <consortium name="RefSeq"/>
        </authorList>
    </citation>
    <scope>IDENTIFICATION</scope>
    <source>
        <tissue evidence="16">Sperm</tissue>
    </source>
</reference>
<keyword evidence="9 12" id="KW-0472">Membrane</keyword>
<comment type="subcellular location">
    <subcellularLocation>
        <location evidence="1">Endoplasmic reticulum membrane</location>
        <topology evidence="1">Single-pass type I membrane protein</topology>
    </subcellularLocation>
</comment>
<dbReference type="RefSeq" id="XP_032830204.1">
    <property type="nucleotide sequence ID" value="XM_032974313.1"/>
</dbReference>
<evidence type="ECO:0000259" key="14">
    <source>
        <dbReference type="PROSITE" id="PS51352"/>
    </source>
</evidence>
<protein>
    <submittedName>
        <fullName evidence="16">Thioredoxin-related transmembrane protein 1</fullName>
    </submittedName>
</protein>
<dbReference type="PANTHER" id="PTHR46107:SF3">
    <property type="entry name" value="THIOREDOXIN DOMAIN-CONTAINING PROTEIN"/>
    <property type="match status" value="1"/>
</dbReference>
<evidence type="ECO:0000256" key="9">
    <source>
        <dbReference type="ARBA" id="ARBA00023136"/>
    </source>
</evidence>
<dbReference type="InterPro" id="IPR052454">
    <property type="entry name" value="TMX_domain-containing"/>
</dbReference>
<evidence type="ECO:0000256" key="5">
    <source>
        <dbReference type="ARBA" id="ARBA00022729"/>
    </source>
</evidence>
<evidence type="ECO:0000256" key="11">
    <source>
        <dbReference type="ARBA" id="ARBA00023284"/>
    </source>
</evidence>
<keyword evidence="5 13" id="KW-0732">Signal</keyword>
<evidence type="ECO:0000256" key="10">
    <source>
        <dbReference type="ARBA" id="ARBA00023157"/>
    </source>
</evidence>
<dbReference type="KEGG" id="pmrn:116953968"/>
<dbReference type="Gene3D" id="3.40.30.10">
    <property type="entry name" value="Glutaredoxin"/>
    <property type="match status" value="1"/>
</dbReference>
<keyword evidence="15" id="KW-1185">Reference proteome</keyword>
<evidence type="ECO:0000313" key="15">
    <source>
        <dbReference type="Proteomes" id="UP001318040"/>
    </source>
</evidence>
<evidence type="ECO:0000256" key="3">
    <source>
        <dbReference type="ARBA" id="ARBA00022553"/>
    </source>
</evidence>
<keyword evidence="2" id="KW-0813">Transport</keyword>
<keyword evidence="10" id="KW-1015">Disulfide bond</keyword>
<accession>A0AAJ7U6S7</accession>
<keyword evidence="4 12" id="KW-0812">Transmembrane</keyword>
<dbReference type="InterPro" id="IPR036249">
    <property type="entry name" value="Thioredoxin-like_sf"/>
</dbReference>
<dbReference type="InterPro" id="IPR013766">
    <property type="entry name" value="Thioredoxin_domain"/>
</dbReference>
<evidence type="ECO:0000256" key="2">
    <source>
        <dbReference type="ARBA" id="ARBA00022448"/>
    </source>
</evidence>
<dbReference type="GO" id="GO:0015036">
    <property type="term" value="F:disulfide oxidoreductase activity"/>
    <property type="evidence" value="ECO:0007669"/>
    <property type="project" value="TreeGrafter"/>
</dbReference>
<evidence type="ECO:0000313" key="16">
    <source>
        <dbReference type="RefSeq" id="XP_032830204.1"/>
    </source>
</evidence>
<feature type="domain" description="Thioredoxin" evidence="14">
    <location>
        <begin position="15"/>
        <end position="134"/>
    </location>
</feature>
<evidence type="ECO:0000256" key="12">
    <source>
        <dbReference type="SAM" id="Phobius"/>
    </source>
</evidence>
<keyword evidence="6" id="KW-0256">Endoplasmic reticulum</keyword>
<keyword evidence="11" id="KW-0676">Redox-active center</keyword>
<evidence type="ECO:0000256" key="6">
    <source>
        <dbReference type="ARBA" id="ARBA00022824"/>
    </source>
</evidence>
<dbReference type="AlphaFoldDB" id="A0AAJ7U6S7"/>
<dbReference type="Pfam" id="PF00085">
    <property type="entry name" value="Thioredoxin"/>
    <property type="match status" value="1"/>
</dbReference>
<dbReference type="PROSITE" id="PS00194">
    <property type="entry name" value="THIOREDOXIN_1"/>
    <property type="match status" value="1"/>
</dbReference>
<evidence type="ECO:0000256" key="13">
    <source>
        <dbReference type="SAM" id="SignalP"/>
    </source>
</evidence>
<evidence type="ECO:0000256" key="4">
    <source>
        <dbReference type="ARBA" id="ARBA00022692"/>
    </source>
</evidence>
<dbReference type="InterPro" id="IPR017937">
    <property type="entry name" value="Thioredoxin_CS"/>
</dbReference>
<feature type="non-terminal residue" evidence="16">
    <location>
        <position position="208"/>
    </location>
</feature>
<keyword evidence="8 12" id="KW-1133">Transmembrane helix</keyword>
<dbReference type="GO" id="GO:0005789">
    <property type="term" value="C:endoplasmic reticulum membrane"/>
    <property type="evidence" value="ECO:0007669"/>
    <property type="project" value="UniProtKB-SubCell"/>
</dbReference>
<dbReference type="Proteomes" id="UP001318040">
    <property type="component" value="Chromosome 53"/>
</dbReference>
<dbReference type="SUPFAM" id="SSF52833">
    <property type="entry name" value="Thioredoxin-like"/>
    <property type="match status" value="1"/>
</dbReference>
<sequence>MASRRSVASLGTLLLPLLLLLVAAAAVATKGGVEVVADGDWRKILEGEWMVEFYAPWCPACQQLQPEWVKLAGWSKDLNIRVGKVDITLQTGLSGRFLITSLPTIYHIHEGVFRQYEGSRLEKDFLSFIEDKKWLGVKPVSSWVDPNSLAMSGMSALMDFSHWIKNTHAYLTEQLGIPVWVSYLLFSLATILVGLLLGAVCSHGSHSY</sequence>